<dbReference type="OrthoDB" id="5495977at2"/>
<gene>
    <name evidence="1" type="ORF">DL240_15955</name>
</gene>
<dbReference type="EMBL" id="QHKO01000009">
    <property type="protein sequence ID" value="RAL20533.1"/>
    <property type="molecule type" value="Genomic_DNA"/>
</dbReference>
<reference evidence="1 2" key="1">
    <citation type="submission" date="2018-05" db="EMBL/GenBank/DDBJ databases">
        <title>Lujinxingia marina gen. nov. sp. nov., a new facultative anaerobic member of the class Deltaproteobacteria, and proposal of Lujinxingaceae fam. nov.</title>
        <authorList>
            <person name="Li C.-M."/>
        </authorList>
    </citation>
    <scope>NUCLEOTIDE SEQUENCE [LARGE SCALE GENOMIC DNA]</scope>
    <source>
        <strain evidence="1 2">B210</strain>
    </source>
</reference>
<sequence length="529" mass="57810">MASLSSRTRAILLAASLALVALATILLWPRQAPPPPAEVDLPEPPAIPSIEWPHAEDAPELTWTPGAPATLRWPDGMRFAPTPAPTSHYWDFSHLVIGPWHALDARSDNGDRATWWIAPGNPQAILELHVDLERGDWLLDLPQGALRAYPTDLLAATDDLSQIATTPVVGLTIKTATIPLTLTIQGPALAYVESEGNRRRLRLAPLPRHCESLASQPVDLRLTLTLGDVPVPVPRLAPEHARTQLIPIFVEPPNSGGDPWEEGRARTPLELARRIRALTFGHSDPEDPRYGNGGLLYQHIGASFAIPADWWEAPPITRLRNDLSDTPMEFILATDIPEDAPSTLPLRTDAPVECATIAERSFVLATPTTDAAPVNLGAWLPQMPQFRALPPQRDDILRTLVPQVGHTGGLRPGRLTIVEAPLVASRNPLVDSYQHTLLVPERQGHWTLHEDMIRALVGFEFREDRPELAITALATRARAQNSARTPILWQPGGSLTSTEALLLSPQTIAPASDEPLPTGPSPLRWQFAP</sequence>
<keyword evidence="2" id="KW-1185">Reference proteome</keyword>
<name>A0A328C5E7_9DELT</name>
<evidence type="ECO:0000313" key="1">
    <source>
        <dbReference type="EMBL" id="RAL20533.1"/>
    </source>
</evidence>
<accession>A0A328C5E7</accession>
<proteinExistence type="predicted"/>
<dbReference type="AlphaFoldDB" id="A0A328C5E7"/>
<organism evidence="1 2">
    <name type="scientific">Lujinxingia litoralis</name>
    <dbReference type="NCBI Taxonomy" id="2211119"/>
    <lineage>
        <taxon>Bacteria</taxon>
        <taxon>Deltaproteobacteria</taxon>
        <taxon>Bradymonadales</taxon>
        <taxon>Lujinxingiaceae</taxon>
        <taxon>Lujinxingia</taxon>
    </lineage>
</organism>
<dbReference type="RefSeq" id="WP_111730899.1">
    <property type="nucleotide sequence ID" value="NZ_QHKO01000009.1"/>
</dbReference>
<dbReference type="Proteomes" id="UP000249169">
    <property type="component" value="Unassembled WGS sequence"/>
</dbReference>
<protein>
    <submittedName>
        <fullName evidence="1">Uncharacterized protein</fullName>
    </submittedName>
</protein>
<comment type="caution">
    <text evidence="1">The sequence shown here is derived from an EMBL/GenBank/DDBJ whole genome shotgun (WGS) entry which is preliminary data.</text>
</comment>
<evidence type="ECO:0000313" key="2">
    <source>
        <dbReference type="Proteomes" id="UP000249169"/>
    </source>
</evidence>